<comment type="caution">
    <text evidence="3">The sequence shown here is derived from an EMBL/GenBank/DDBJ whole genome shotgun (WGS) entry which is preliminary data.</text>
</comment>
<gene>
    <name evidence="3" type="ORF">GCM10025864_44010</name>
</gene>
<dbReference type="EMBL" id="BSUK01000001">
    <property type="protein sequence ID" value="GMA26642.1"/>
    <property type="molecule type" value="Genomic_DNA"/>
</dbReference>
<keyword evidence="1" id="KW-0812">Transmembrane</keyword>
<evidence type="ECO:0000313" key="3">
    <source>
        <dbReference type="EMBL" id="GMA26642.1"/>
    </source>
</evidence>
<dbReference type="RefSeq" id="WP_284294869.1">
    <property type="nucleotide sequence ID" value="NZ_BSUK01000001.1"/>
</dbReference>
<feature type="domain" description="TadE-like" evidence="2">
    <location>
        <begin position="18"/>
        <end position="60"/>
    </location>
</feature>
<keyword evidence="4" id="KW-1185">Reference proteome</keyword>
<reference evidence="4" key="1">
    <citation type="journal article" date="2019" name="Int. J. Syst. Evol. Microbiol.">
        <title>The Global Catalogue of Microorganisms (GCM) 10K type strain sequencing project: providing services to taxonomists for standard genome sequencing and annotation.</title>
        <authorList>
            <consortium name="The Broad Institute Genomics Platform"/>
            <consortium name="The Broad Institute Genome Sequencing Center for Infectious Disease"/>
            <person name="Wu L."/>
            <person name="Ma J."/>
        </authorList>
    </citation>
    <scope>NUCLEOTIDE SEQUENCE [LARGE SCALE GENOMIC DNA]</scope>
    <source>
        <strain evidence="4">NBRC 106348</strain>
    </source>
</reference>
<dbReference type="InterPro" id="IPR012495">
    <property type="entry name" value="TadE-like_dom"/>
</dbReference>
<protein>
    <recommendedName>
        <fullName evidence="2">TadE-like domain-containing protein</fullName>
    </recommendedName>
</protein>
<sequence>MTSPRTARGAGRGDAEGGSAVVDFVLVSVLLMVLFLGVVQVALAQHVRSMLVDSAAEGARYGARADRGPDDAVRRTQELISADLSSRYARDVTARYTTRDGVAVVEVSVEAPLPVVGLLGPGGVVDVVGHAVAEPR</sequence>
<keyword evidence="1" id="KW-0472">Membrane</keyword>
<evidence type="ECO:0000256" key="1">
    <source>
        <dbReference type="SAM" id="Phobius"/>
    </source>
</evidence>
<keyword evidence="1" id="KW-1133">Transmembrane helix</keyword>
<dbReference type="Proteomes" id="UP001157091">
    <property type="component" value="Unassembled WGS sequence"/>
</dbReference>
<proteinExistence type="predicted"/>
<evidence type="ECO:0000313" key="4">
    <source>
        <dbReference type="Proteomes" id="UP001157091"/>
    </source>
</evidence>
<accession>A0ABQ6I8Y3</accession>
<dbReference type="Pfam" id="PF07811">
    <property type="entry name" value="TadE"/>
    <property type="match status" value="1"/>
</dbReference>
<organism evidence="3 4">
    <name type="scientific">Luteimicrobium album</name>
    <dbReference type="NCBI Taxonomy" id="1054550"/>
    <lineage>
        <taxon>Bacteria</taxon>
        <taxon>Bacillati</taxon>
        <taxon>Actinomycetota</taxon>
        <taxon>Actinomycetes</taxon>
        <taxon>Micrococcales</taxon>
        <taxon>Luteimicrobium</taxon>
    </lineage>
</organism>
<name>A0ABQ6I8Y3_9MICO</name>
<evidence type="ECO:0000259" key="2">
    <source>
        <dbReference type="Pfam" id="PF07811"/>
    </source>
</evidence>
<feature type="transmembrane region" description="Helical" evidence="1">
    <location>
        <begin position="20"/>
        <end position="43"/>
    </location>
</feature>